<feature type="compositionally biased region" description="Polar residues" evidence="3">
    <location>
        <begin position="601"/>
        <end position="614"/>
    </location>
</feature>
<dbReference type="Gene3D" id="2.120.10.80">
    <property type="entry name" value="Kelch-type beta propeller"/>
    <property type="match status" value="2"/>
</dbReference>
<comment type="caution">
    <text evidence="6">The sequence shown here is derived from an EMBL/GenBank/DDBJ whole genome shotgun (WGS) entry which is preliminary data.</text>
</comment>
<dbReference type="EMBL" id="JAQQWM010000001">
    <property type="protein sequence ID" value="KAK8081843.1"/>
    <property type="molecule type" value="Genomic_DNA"/>
</dbReference>
<keyword evidence="2" id="KW-0408">Iron</keyword>
<dbReference type="PANTHER" id="PTHR47435">
    <property type="entry name" value="KELCH REPEAT PROTEIN (AFU_ORTHOLOGUE AFUA_5G12780)"/>
    <property type="match status" value="1"/>
</dbReference>
<dbReference type="PANTHER" id="PTHR47435:SF4">
    <property type="entry name" value="KELCH REPEAT PROTEIN (AFU_ORTHOLOGUE AFUA_5G12780)"/>
    <property type="match status" value="1"/>
</dbReference>
<dbReference type="Proteomes" id="UP001446871">
    <property type="component" value="Unassembled WGS sequence"/>
</dbReference>
<feature type="compositionally biased region" description="Polar residues" evidence="3">
    <location>
        <begin position="684"/>
        <end position="695"/>
    </location>
</feature>
<reference evidence="6 7" key="1">
    <citation type="submission" date="2023-01" db="EMBL/GenBank/DDBJ databases">
        <title>Analysis of 21 Apiospora genomes using comparative genomics revels a genus with tremendous synthesis potential of carbohydrate active enzymes and secondary metabolites.</title>
        <authorList>
            <person name="Sorensen T."/>
        </authorList>
    </citation>
    <scope>NUCLEOTIDE SEQUENCE [LARGE SCALE GENOMIC DNA]</scope>
    <source>
        <strain evidence="6 7">CBS 83171</strain>
    </source>
</reference>
<gene>
    <name evidence="6" type="ORF">PG996_000624</name>
</gene>
<evidence type="ECO:0000256" key="5">
    <source>
        <dbReference type="SAM" id="SignalP"/>
    </source>
</evidence>
<accession>A0ABR1WID0</accession>
<evidence type="ECO:0000256" key="1">
    <source>
        <dbReference type="ARBA" id="ARBA00022737"/>
    </source>
</evidence>
<evidence type="ECO:0000256" key="2">
    <source>
        <dbReference type="ARBA" id="ARBA00023004"/>
    </source>
</evidence>
<feature type="transmembrane region" description="Helical" evidence="4">
    <location>
        <begin position="455"/>
        <end position="481"/>
    </location>
</feature>
<keyword evidence="4" id="KW-0812">Transmembrane</keyword>
<keyword evidence="1" id="KW-0677">Repeat</keyword>
<dbReference type="InterPro" id="IPR015915">
    <property type="entry name" value="Kelch-typ_b-propeller"/>
</dbReference>
<keyword evidence="7" id="KW-1185">Reference proteome</keyword>
<keyword evidence="4" id="KW-0472">Membrane</keyword>
<feature type="region of interest" description="Disordered" evidence="3">
    <location>
        <begin position="644"/>
        <end position="738"/>
    </location>
</feature>
<feature type="signal peptide" evidence="5">
    <location>
        <begin position="1"/>
        <end position="17"/>
    </location>
</feature>
<evidence type="ECO:0000256" key="3">
    <source>
        <dbReference type="SAM" id="MobiDB-lite"/>
    </source>
</evidence>
<evidence type="ECO:0000313" key="7">
    <source>
        <dbReference type="Proteomes" id="UP001446871"/>
    </source>
</evidence>
<dbReference type="SUPFAM" id="SSF117281">
    <property type="entry name" value="Kelch motif"/>
    <property type="match status" value="1"/>
</dbReference>
<evidence type="ECO:0008006" key="8">
    <source>
        <dbReference type="Google" id="ProtNLM"/>
    </source>
</evidence>
<feature type="compositionally biased region" description="Basic and acidic residues" evidence="3">
    <location>
        <begin position="705"/>
        <end position="715"/>
    </location>
</feature>
<proteinExistence type="predicted"/>
<evidence type="ECO:0000313" key="6">
    <source>
        <dbReference type="EMBL" id="KAK8081843.1"/>
    </source>
</evidence>
<feature type="chain" id="PRO_5047010916" description="Cell wall anchored protein" evidence="5">
    <location>
        <begin position="18"/>
        <end position="738"/>
    </location>
</feature>
<keyword evidence="4" id="KW-1133">Transmembrane helix</keyword>
<evidence type="ECO:0000256" key="4">
    <source>
        <dbReference type="SAM" id="Phobius"/>
    </source>
</evidence>
<feature type="region of interest" description="Disordered" evidence="3">
    <location>
        <begin position="597"/>
        <end position="622"/>
    </location>
</feature>
<name>A0ABR1WID0_9PEZI</name>
<protein>
    <recommendedName>
        <fullName evidence="8">Cell wall anchored protein</fullName>
    </recommendedName>
</protein>
<keyword evidence="5" id="KW-0732">Signal</keyword>
<sequence>MLLLAFVVAGAITTAQARDPVKDFCRRFGHQTTVIDRKLYIDGGLVNYKPMTSDATNYTNTFLSYLDLDHPVKGDDMPQLYADLAKDSSIPSVHGGILWGDEVNKRFYLFGGEYSAGQPPPADAAASLYAYDVADNRWELMESPPSTIGAVSYGAGVAVSERGEGYYYGGWQSNASNLYPGWTGPRAATTNLIKYDMDAKEFESLAGPTDGIKRAEGVMVYLPISDRGILVYFGGVQDPGNGSFTGQPMDTIHLFDIASSKWYTQHASGDVPDMRRRFCAGDAGAPDGTSYNIYLYGGLGFPPDHGAGFDDVYILSLPTFTWIKMYPGPDSNPALVGSPHHSLSCNVIDGAQMLVMGGSFPLNSTICDSEEVYGTHGLDMGEQNPDKTPVYRKNITSYIVPELIYNKIGGGPQGGARTVPDKGFDDPDIKTLIVRHYTAPERTPASRPGSLSKGAIIGIAVGCGVGAILAFVAGCCCLRLGRRRRKLRLSQSAAGTGPPGVLNSNNAYHHNSIAASSPTSGYTFVPSPGVNGAPFSTPYYHSPAPAPPHHVMRAPVELVGSDGMHELHDRRQYGTPHFSLSTPGAMMMPPPPKYVDHEETAMNSPPTTTATPHSWSRGGSPVTTAEVVSAHTELYTISPLATTPTMEGVQPHQHQQHHNGNGQLSPHFELGAGNEHSHGPLSSGPITEQPQQQQYHGPAAASAPLRDREQPRVQARDGGNSQAETVGEGPRHQSYYHK</sequence>
<organism evidence="6 7">
    <name type="scientific">Apiospora saccharicola</name>
    <dbReference type="NCBI Taxonomy" id="335842"/>
    <lineage>
        <taxon>Eukaryota</taxon>
        <taxon>Fungi</taxon>
        <taxon>Dikarya</taxon>
        <taxon>Ascomycota</taxon>
        <taxon>Pezizomycotina</taxon>
        <taxon>Sordariomycetes</taxon>
        <taxon>Xylariomycetidae</taxon>
        <taxon>Amphisphaeriales</taxon>
        <taxon>Apiosporaceae</taxon>
        <taxon>Apiospora</taxon>
    </lineage>
</organism>